<comment type="caution">
    <text evidence="1">The sequence shown here is derived from an EMBL/GenBank/DDBJ whole genome shotgun (WGS) entry which is preliminary data.</text>
</comment>
<dbReference type="SUPFAM" id="SSF53335">
    <property type="entry name" value="S-adenosyl-L-methionine-dependent methyltransferases"/>
    <property type="match status" value="1"/>
</dbReference>
<sequence length="239" mass="27820">MTNIIVPQNVVKFILFQRTAYLKFSNSKLYRRLKKRNFLPKSLYNHLVSLESVLFSKSIKNSYIDDMSQEFKIINGYLPEKCESILDIGCGMAGIDLFLNQYYKDRSIDFFLLDKNEVNSSVYYDFNNKAAFYNSLDLAKSFLNLNGISESKIKLLFANDENEINIEQSVDMVISLISWGFHYPVDIYLERVYEILSDKGTLIIDVRKGNNGFDMVKNKFSNVEVIVETSKYYRVKAIK</sequence>
<dbReference type="AlphaFoldDB" id="A0A7W2ITY5"/>
<proteinExistence type="predicted"/>
<dbReference type="EMBL" id="JACFYF010000005">
    <property type="protein sequence ID" value="MBA5762804.1"/>
    <property type="molecule type" value="Genomic_DNA"/>
</dbReference>
<organism evidence="1 2">
    <name type="scientific">Vibrio marinisediminis</name>
    <dbReference type="NCBI Taxonomy" id="2758441"/>
    <lineage>
        <taxon>Bacteria</taxon>
        <taxon>Pseudomonadati</taxon>
        <taxon>Pseudomonadota</taxon>
        <taxon>Gammaproteobacteria</taxon>
        <taxon>Vibrionales</taxon>
        <taxon>Vibrionaceae</taxon>
        <taxon>Vibrio</taxon>
    </lineage>
</organism>
<protein>
    <recommendedName>
        <fullName evidence="3">Class I SAM-dependent methyltransferase</fullName>
    </recommendedName>
</protein>
<keyword evidence="2" id="KW-1185">Reference proteome</keyword>
<dbReference type="Gene3D" id="3.40.50.150">
    <property type="entry name" value="Vaccinia Virus protein VP39"/>
    <property type="match status" value="1"/>
</dbReference>
<dbReference type="CDD" id="cd02440">
    <property type="entry name" value="AdoMet_MTases"/>
    <property type="match status" value="1"/>
</dbReference>
<evidence type="ECO:0008006" key="3">
    <source>
        <dbReference type="Google" id="ProtNLM"/>
    </source>
</evidence>
<name>A0A7W2ITY5_9VIBR</name>
<dbReference type="InterPro" id="IPR029063">
    <property type="entry name" value="SAM-dependent_MTases_sf"/>
</dbReference>
<evidence type="ECO:0000313" key="2">
    <source>
        <dbReference type="Proteomes" id="UP000571701"/>
    </source>
</evidence>
<evidence type="ECO:0000313" key="1">
    <source>
        <dbReference type="EMBL" id="MBA5762804.1"/>
    </source>
</evidence>
<dbReference type="Proteomes" id="UP000571701">
    <property type="component" value="Unassembled WGS sequence"/>
</dbReference>
<gene>
    <name evidence="1" type="ORF">H2O73_10650</name>
</gene>
<accession>A0A7W2ITY5</accession>
<reference evidence="1 2" key="1">
    <citation type="submission" date="2020-07" db="EMBL/GenBank/DDBJ databases">
        <title>Vibrio marinisediminis sp. nov., isolated from marine sediment.</title>
        <authorList>
            <person name="Ji X."/>
        </authorList>
    </citation>
    <scope>NUCLEOTIDE SEQUENCE [LARGE SCALE GENOMIC DNA]</scope>
    <source>
        <strain evidence="1 2">404</strain>
    </source>
</reference>